<keyword evidence="5 8" id="KW-0812">Transmembrane</keyword>
<sequence length="584" mass="67657">MIQQQQSSERILFIFLSIWTLLNIIQACFVELHADEAYYWMYSRFLDWGYFDHPPMVALFIKIGDALFPSALGLRLLTIISSTLSIYLLWKIVSRYAQNILLFILLFSCIVLFHVYGFITTPDSPLFFFMVLFFYIYQRYEQEDKLKWAILLALVIACLLYSKYHAILVLLVTILANLKLLKRPSFWLIVGVAIVAYIPHILWQVKNDYPSFHYHIIDRSSDLYQFNFTYEYLLAQLALAGPLIGWFLYRSAIQLKSSDVFLRVMKFNFYGIFIFFLFSTLKGRVEAHWTLPAMLCLFILAYIGIARRFQDTAAQNVPGQRTLPAWFVRLAAANVVLIVLVRLILIFPFPGLADLGIVKNYFGTKEWAHQIQQKAGDAPVIFLNSFQVPSRYNYYNRTTKGFGYNSRYYRKNQYDIWPLEDGFRNKKVYYALQHSHPEDGNGLEDTISTSKGLFYGTWIQHVRMYQKVSIAPLAIPLRFKKAELITLKLKITNPYYEQISLGNAGQEWKCFLEYGYKKDGLLGDFNLVDADTEHVVIPAGQSILLNCRIKTPDAAGKFKLIFSLRTEPFSGSRNSGMIAVEVVP</sequence>
<dbReference type="InterPro" id="IPR038731">
    <property type="entry name" value="RgtA/B/C-like"/>
</dbReference>
<feature type="transmembrane region" description="Helical" evidence="8">
    <location>
        <begin position="287"/>
        <end position="305"/>
    </location>
</feature>
<dbReference type="InterPro" id="IPR050297">
    <property type="entry name" value="LipidA_mod_glycosyltrf_83"/>
</dbReference>
<keyword evidence="3 10" id="KW-0328">Glycosyltransferase</keyword>
<feature type="transmembrane region" description="Helical" evidence="8">
    <location>
        <begin position="326"/>
        <end position="349"/>
    </location>
</feature>
<evidence type="ECO:0000256" key="2">
    <source>
        <dbReference type="ARBA" id="ARBA00022475"/>
    </source>
</evidence>
<evidence type="ECO:0000256" key="7">
    <source>
        <dbReference type="ARBA" id="ARBA00023136"/>
    </source>
</evidence>
<organism evidence="10 11">
    <name type="scientific">Pedobacter metabolipauper</name>
    <dbReference type="NCBI Taxonomy" id="425513"/>
    <lineage>
        <taxon>Bacteria</taxon>
        <taxon>Pseudomonadati</taxon>
        <taxon>Bacteroidota</taxon>
        <taxon>Sphingobacteriia</taxon>
        <taxon>Sphingobacteriales</taxon>
        <taxon>Sphingobacteriaceae</taxon>
        <taxon>Pedobacter</taxon>
    </lineage>
</organism>
<dbReference type="RefSeq" id="WP_133577900.1">
    <property type="nucleotide sequence ID" value="NZ_SNYC01000007.1"/>
</dbReference>
<protein>
    <submittedName>
        <fullName evidence="10">Dolichyl-phosphate-mannose-protein mannosyltransferase</fullName>
    </submittedName>
</protein>
<dbReference type="AlphaFoldDB" id="A0A4R6ST84"/>
<feature type="transmembrane region" description="Helical" evidence="8">
    <location>
        <begin position="261"/>
        <end position="281"/>
    </location>
</feature>
<dbReference type="GO" id="GO:0005886">
    <property type="term" value="C:plasma membrane"/>
    <property type="evidence" value="ECO:0007669"/>
    <property type="project" value="UniProtKB-SubCell"/>
</dbReference>
<dbReference type="OrthoDB" id="9813729at2"/>
<comment type="caution">
    <text evidence="10">The sequence shown here is derived from an EMBL/GenBank/DDBJ whole genome shotgun (WGS) entry which is preliminary data.</text>
</comment>
<evidence type="ECO:0000256" key="8">
    <source>
        <dbReference type="SAM" id="Phobius"/>
    </source>
</evidence>
<dbReference type="GO" id="GO:0016763">
    <property type="term" value="F:pentosyltransferase activity"/>
    <property type="evidence" value="ECO:0007669"/>
    <property type="project" value="TreeGrafter"/>
</dbReference>
<keyword evidence="6 8" id="KW-1133">Transmembrane helix</keyword>
<keyword evidence="7 8" id="KW-0472">Membrane</keyword>
<dbReference type="GO" id="GO:0009103">
    <property type="term" value="P:lipopolysaccharide biosynthetic process"/>
    <property type="evidence" value="ECO:0007669"/>
    <property type="project" value="UniProtKB-ARBA"/>
</dbReference>
<keyword evidence="4 10" id="KW-0808">Transferase</keyword>
<proteinExistence type="predicted"/>
<dbReference type="PANTHER" id="PTHR33908">
    <property type="entry name" value="MANNOSYLTRANSFERASE YKCB-RELATED"/>
    <property type="match status" value="1"/>
</dbReference>
<evidence type="ECO:0000256" key="6">
    <source>
        <dbReference type="ARBA" id="ARBA00022989"/>
    </source>
</evidence>
<feature type="transmembrane region" description="Helical" evidence="8">
    <location>
        <begin position="66"/>
        <end position="88"/>
    </location>
</feature>
<reference evidence="10 11" key="1">
    <citation type="submission" date="2019-03" db="EMBL/GenBank/DDBJ databases">
        <title>Genomic Encyclopedia of Archaeal and Bacterial Type Strains, Phase II (KMG-II): from individual species to whole genera.</title>
        <authorList>
            <person name="Goeker M."/>
        </authorList>
    </citation>
    <scope>NUCLEOTIDE SEQUENCE [LARGE SCALE GENOMIC DNA]</scope>
    <source>
        <strain evidence="10 11">DSM 19035</strain>
    </source>
</reference>
<feature type="transmembrane region" description="Helical" evidence="8">
    <location>
        <begin position="12"/>
        <end position="34"/>
    </location>
</feature>
<keyword evidence="11" id="KW-1185">Reference proteome</keyword>
<name>A0A4R6ST84_9SPHI</name>
<keyword evidence="2" id="KW-1003">Cell membrane</keyword>
<evidence type="ECO:0000256" key="3">
    <source>
        <dbReference type="ARBA" id="ARBA00022676"/>
    </source>
</evidence>
<accession>A0A4R6ST84</accession>
<evidence type="ECO:0000313" key="11">
    <source>
        <dbReference type="Proteomes" id="UP000295620"/>
    </source>
</evidence>
<gene>
    <name evidence="10" type="ORF">ATK78_4101</name>
</gene>
<dbReference type="Proteomes" id="UP000295620">
    <property type="component" value="Unassembled WGS sequence"/>
</dbReference>
<evidence type="ECO:0000256" key="1">
    <source>
        <dbReference type="ARBA" id="ARBA00004651"/>
    </source>
</evidence>
<evidence type="ECO:0000256" key="5">
    <source>
        <dbReference type="ARBA" id="ARBA00022692"/>
    </source>
</evidence>
<dbReference type="PANTHER" id="PTHR33908:SF11">
    <property type="entry name" value="MEMBRANE PROTEIN"/>
    <property type="match status" value="1"/>
</dbReference>
<feature type="transmembrane region" description="Helical" evidence="8">
    <location>
        <begin position="232"/>
        <end position="249"/>
    </location>
</feature>
<feature type="transmembrane region" description="Helical" evidence="8">
    <location>
        <begin position="148"/>
        <end position="174"/>
    </location>
</feature>
<evidence type="ECO:0000256" key="4">
    <source>
        <dbReference type="ARBA" id="ARBA00022679"/>
    </source>
</evidence>
<evidence type="ECO:0000259" key="9">
    <source>
        <dbReference type="Pfam" id="PF13231"/>
    </source>
</evidence>
<evidence type="ECO:0000313" key="10">
    <source>
        <dbReference type="EMBL" id="TDQ07085.1"/>
    </source>
</evidence>
<feature type="transmembrane region" description="Helical" evidence="8">
    <location>
        <begin position="100"/>
        <end position="119"/>
    </location>
</feature>
<feature type="transmembrane region" description="Helical" evidence="8">
    <location>
        <begin position="186"/>
        <end position="203"/>
    </location>
</feature>
<comment type="subcellular location">
    <subcellularLocation>
        <location evidence="1">Cell membrane</location>
        <topology evidence="1">Multi-pass membrane protein</topology>
    </subcellularLocation>
</comment>
<dbReference type="EMBL" id="SNYC01000007">
    <property type="protein sequence ID" value="TDQ07085.1"/>
    <property type="molecule type" value="Genomic_DNA"/>
</dbReference>
<feature type="domain" description="Glycosyltransferase RgtA/B/C/D-like" evidence="9">
    <location>
        <begin position="52"/>
        <end position="203"/>
    </location>
</feature>
<dbReference type="Pfam" id="PF13231">
    <property type="entry name" value="PMT_2"/>
    <property type="match status" value="1"/>
</dbReference>